<proteinExistence type="predicted"/>
<evidence type="ECO:0000256" key="1">
    <source>
        <dbReference type="SAM" id="SignalP"/>
    </source>
</evidence>
<feature type="signal peptide" evidence="1">
    <location>
        <begin position="1"/>
        <end position="22"/>
    </location>
</feature>
<dbReference type="Proteomes" id="UP001221757">
    <property type="component" value="Unassembled WGS sequence"/>
</dbReference>
<keyword evidence="1" id="KW-0732">Signal</keyword>
<sequence length="202" mass="22541">MQALRLSQLVWLCESLERLTWASCVRLVWDNILQLTGIQYPPKLQIVWTIQNPVSAPDPPLFHLGLHYILQLLRNTVQQDLHGTNFTQDGVLVENSSAQRWTGCTASTRALCNCSPSTLNLVTNFVVMALTGAPVEPFPASALTFPSYSRPDLMLKYLRAQRCRGASMVLRIGGGSKVLHYIASSARSEDWWWQQGAALDSV</sequence>
<reference evidence="2" key="1">
    <citation type="submission" date="2023-03" db="EMBL/GenBank/DDBJ databases">
        <title>Massive genome expansion in bonnet fungi (Mycena s.s.) driven by repeated elements and novel gene families across ecological guilds.</title>
        <authorList>
            <consortium name="Lawrence Berkeley National Laboratory"/>
            <person name="Harder C.B."/>
            <person name="Miyauchi S."/>
            <person name="Viragh M."/>
            <person name="Kuo A."/>
            <person name="Thoen E."/>
            <person name="Andreopoulos B."/>
            <person name="Lu D."/>
            <person name="Skrede I."/>
            <person name="Drula E."/>
            <person name="Henrissat B."/>
            <person name="Morin E."/>
            <person name="Kohler A."/>
            <person name="Barry K."/>
            <person name="LaButti K."/>
            <person name="Morin E."/>
            <person name="Salamov A."/>
            <person name="Lipzen A."/>
            <person name="Mereny Z."/>
            <person name="Hegedus B."/>
            <person name="Baldrian P."/>
            <person name="Stursova M."/>
            <person name="Weitz H."/>
            <person name="Taylor A."/>
            <person name="Grigoriev I.V."/>
            <person name="Nagy L.G."/>
            <person name="Martin F."/>
            <person name="Kauserud H."/>
        </authorList>
    </citation>
    <scope>NUCLEOTIDE SEQUENCE</scope>
    <source>
        <strain evidence="2">CBHHK067</strain>
    </source>
</reference>
<keyword evidence="3" id="KW-1185">Reference proteome</keyword>
<name>A0AAD7DZT6_MYCRO</name>
<dbReference type="AlphaFoldDB" id="A0AAD7DZT6"/>
<comment type="caution">
    <text evidence="2">The sequence shown here is derived from an EMBL/GenBank/DDBJ whole genome shotgun (WGS) entry which is preliminary data.</text>
</comment>
<protein>
    <submittedName>
        <fullName evidence="2">Uncharacterized protein</fullName>
    </submittedName>
</protein>
<evidence type="ECO:0000313" key="3">
    <source>
        <dbReference type="Proteomes" id="UP001221757"/>
    </source>
</evidence>
<evidence type="ECO:0000313" key="2">
    <source>
        <dbReference type="EMBL" id="KAJ7702680.1"/>
    </source>
</evidence>
<accession>A0AAD7DZT6</accession>
<gene>
    <name evidence="2" type="ORF">B0H17DRAFT_1127627</name>
</gene>
<dbReference type="EMBL" id="JARKIE010000014">
    <property type="protein sequence ID" value="KAJ7702680.1"/>
    <property type="molecule type" value="Genomic_DNA"/>
</dbReference>
<organism evidence="2 3">
    <name type="scientific">Mycena rosella</name>
    <name type="common">Pink bonnet</name>
    <name type="synonym">Agaricus rosellus</name>
    <dbReference type="NCBI Taxonomy" id="1033263"/>
    <lineage>
        <taxon>Eukaryota</taxon>
        <taxon>Fungi</taxon>
        <taxon>Dikarya</taxon>
        <taxon>Basidiomycota</taxon>
        <taxon>Agaricomycotina</taxon>
        <taxon>Agaricomycetes</taxon>
        <taxon>Agaricomycetidae</taxon>
        <taxon>Agaricales</taxon>
        <taxon>Marasmiineae</taxon>
        <taxon>Mycenaceae</taxon>
        <taxon>Mycena</taxon>
    </lineage>
</organism>
<feature type="chain" id="PRO_5042085378" evidence="1">
    <location>
        <begin position="23"/>
        <end position="202"/>
    </location>
</feature>